<keyword evidence="10" id="KW-0573">Peptidoglycan synthesis</keyword>
<gene>
    <name evidence="19" type="primary">mpl</name>
    <name evidence="19" type="ORF">ENN98_00320</name>
</gene>
<dbReference type="PANTHER" id="PTHR43445">
    <property type="entry name" value="UDP-N-ACETYLMURAMATE--L-ALANINE LIGASE-RELATED"/>
    <property type="match status" value="1"/>
</dbReference>
<dbReference type="GO" id="GO:0005524">
    <property type="term" value="F:ATP binding"/>
    <property type="evidence" value="ECO:0007669"/>
    <property type="project" value="UniProtKB-KW"/>
</dbReference>
<dbReference type="SUPFAM" id="SSF53244">
    <property type="entry name" value="MurD-like peptide ligases, peptide-binding domain"/>
    <property type="match status" value="1"/>
</dbReference>
<keyword evidence="9" id="KW-0133">Cell shape</keyword>
<comment type="catalytic activity">
    <reaction evidence="13">
        <text>UDP-N-acetyl-alpha-D-muramate + L-alanine + ATP = UDP-N-acetyl-alpha-D-muramoyl-L-alanine + ADP + phosphate + H(+)</text>
        <dbReference type="Rhea" id="RHEA:23372"/>
        <dbReference type="ChEBI" id="CHEBI:15378"/>
        <dbReference type="ChEBI" id="CHEBI:30616"/>
        <dbReference type="ChEBI" id="CHEBI:43474"/>
        <dbReference type="ChEBI" id="CHEBI:57972"/>
        <dbReference type="ChEBI" id="CHEBI:70757"/>
        <dbReference type="ChEBI" id="CHEBI:83898"/>
        <dbReference type="ChEBI" id="CHEBI:456216"/>
        <dbReference type="EC" id="6.3.2.8"/>
    </reaction>
</comment>
<dbReference type="Pfam" id="PF01225">
    <property type="entry name" value="Mur_ligase"/>
    <property type="match status" value="1"/>
</dbReference>
<evidence type="ECO:0000259" key="18">
    <source>
        <dbReference type="Pfam" id="PF08245"/>
    </source>
</evidence>
<dbReference type="InterPro" id="IPR036615">
    <property type="entry name" value="Mur_ligase_C_dom_sf"/>
</dbReference>
<evidence type="ECO:0000256" key="6">
    <source>
        <dbReference type="ARBA" id="ARBA00022618"/>
    </source>
</evidence>
<dbReference type="Gene3D" id="3.90.190.20">
    <property type="entry name" value="Mur ligase, C-terminal domain"/>
    <property type="match status" value="1"/>
</dbReference>
<organism evidence="19">
    <name type="scientific">Desulfurivibrio alkaliphilus</name>
    <dbReference type="NCBI Taxonomy" id="427923"/>
    <lineage>
        <taxon>Bacteria</taxon>
        <taxon>Pseudomonadati</taxon>
        <taxon>Thermodesulfobacteriota</taxon>
        <taxon>Desulfobulbia</taxon>
        <taxon>Desulfobulbales</taxon>
        <taxon>Desulfobulbaceae</taxon>
        <taxon>Desulfurivibrio</taxon>
    </lineage>
</organism>
<dbReference type="GO" id="GO:0051301">
    <property type="term" value="P:cell division"/>
    <property type="evidence" value="ECO:0007669"/>
    <property type="project" value="UniProtKB-KW"/>
</dbReference>
<evidence type="ECO:0000256" key="3">
    <source>
        <dbReference type="ARBA" id="ARBA00012211"/>
    </source>
</evidence>
<evidence type="ECO:0000256" key="15">
    <source>
        <dbReference type="SAM" id="MobiDB-lite"/>
    </source>
</evidence>
<dbReference type="InterPro" id="IPR050061">
    <property type="entry name" value="MurCDEF_pg_biosynth"/>
</dbReference>
<evidence type="ECO:0000256" key="13">
    <source>
        <dbReference type="ARBA" id="ARBA00047833"/>
    </source>
</evidence>
<dbReference type="InterPro" id="IPR013221">
    <property type="entry name" value="Mur_ligase_cen"/>
</dbReference>
<evidence type="ECO:0000256" key="7">
    <source>
        <dbReference type="ARBA" id="ARBA00022741"/>
    </source>
</evidence>
<feature type="domain" description="Mur ligase central" evidence="18">
    <location>
        <begin position="134"/>
        <end position="319"/>
    </location>
</feature>
<dbReference type="UniPathway" id="UPA00219"/>
<evidence type="ECO:0000259" key="16">
    <source>
        <dbReference type="Pfam" id="PF01225"/>
    </source>
</evidence>
<dbReference type="NCBIfam" id="TIGR01081">
    <property type="entry name" value="mpl"/>
    <property type="match status" value="1"/>
</dbReference>
<dbReference type="PANTHER" id="PTHR43445:SF5">
    <property type="entry name" value="UDP-N-ACETYLMURAMATE--L-ALANYL-GAMMA-D-GLUTAMYL-MESO-2,6-DIAMINOHEPTANDIOATE LIGASE"/>
    <property type="match status" value="1"/>
</dbReference>
<evidence type="ECO:0000256" key="1">
    <source>
        <dbReference type="ARBA" id="ARBA00004496"/>
    </source>
</evidence>
<feature type="compositionally biased region" description="Polar residues" evidence="15">
    <location>
        <begin position="1"/>
        <end position="12"/>
    </location>
</feature>
<proteinExistence type="predicted"/>
<evidence type="ECO:0000256" key="8">
    <source>
        <dbReference type="ARBA" id="ARBA00022840"/>
    </source>
</evidence>
<dbReference type="Pfam" id="PF08245">
    <property type="entry name" value="Mur_ligase_M"/>
    <property type="match status" value="1"/>
</dbReference>
<keyword evidence="11" id="KW-0131">Cell cycle</keyword>
<keyword evidence="4" id="KW-0963">Cytoplasm</keyword>
<dbReference type="InterPro" id="IPR036565">
    <property type="entry name" value="Mur-like_cat_sf"/>
</dbReference>
<keyword evidence="5 19" id="KW-0436">Ligase</keyword>
<protein>
    <recommendedName>
        <fullName evidence="3 14">UDP-N-acetylmuramate--L-alanine ligase</fullName>
        <ecNumber evidence="3 14">6.3.2.8</ecNumber>
    </recommendedName>
</protein>
<keyword evidence="7" id="KW-0547">Nucleotide-binding</keyword>
<dbReference type="SUPFAM" id="SSF51984">
    <property type="entry name" value="MurCD N-terminal domain"/>
    <property type="match status" value="1"/>
</dbReference>
<keyword evidence="12" id="KW-0961">Cell wall biogenesis/degradation</keyword>
<comment type="subcellular location">
    <subcellularLocation>
        <location evidence="1">Cytoplasm</location>
    </subcellularLocation>
</comment>
<dbReference type="Gene3D" id="3.40.50.720">
    <property type="entry name" value="NAD(P)-binding Rossmann-like Domain"/>
    <property type="match status" value="1"/>
</dbReference>
<keyword evidence="8" id="KW-0067">ATP-binding</keyword>
<feature type="domain" description="Mur ligase N-terminal catalytic" evidence="16">
    <location>
        <begin position="28"/>
        <end position="123"/>
    </location>
</feature>
<dbReference type="InterPro" id="IPR000713">
    <property type="entry name" value="Mur_ligase_N"/>
</dbReference>
<dbReference type="InterPro" id="IPR004101">
    <property type="entry name" value="Mur_ligase_C"/>
</dbReference>
<dbReference type="GO" id="GO:0008763">
    <property type="term" value="F:UDP-N-acetylmuramate-L-alanine ligase activity"/>
    <property type="evidence" value="ECO:0007669"/>
    <property type="project" value="UniProtKB-UniRule"/>
</dbReference>
<evidence type="ECO:0000259" key="17">
    <source>
        <dbReference type="Pfam" id="PF02875"/>
    </source>
</evidence>
<comment type="pathway">
    <text evidence="2">Cell wall biogenesis; peptidoglycan biosynthesis.</text>
</comment>
<dbReference type="SUPFAM" id="SSF53623">
    <property type="entry name" value="MurD-like peptide ligases, catalytic domain"/>
    <property type="match status" value="1"/>
</dbReference>
<comment type="caution">
    <text evidence="19">The sequence shown here is derived from an EMBL/GenBank/DDBJ whole genome shotgun (WGS) entry which is preliminary data.</text>
</comment>
<dbReference type="EMBL" id="DSDS01000009">
    <property type="protein sequence ID" value="HET97154.1"/>
    <property type="molecule type" value="Genomic_DNA"/>
</dbReference>
<dbReference type="InterPro" id="IPR005758">
    <property type="entry name" value="UDP-N-AcMur_Ala_ligase_MurC"/>
</dbReference>
<dbReference type="GO" id="GO:0071555">
    <property type="term" value="P:cell wall organization"/>
    <property type="evidence" value="ECO:0007669"/>
    <property type="project" value="UniProtKB-KW"/>
</dbReference>
<evidence type="ECO:0000256" key="2">
    <source>
        <dbReference type="ARBA" id="ARBA00004752"/>
    </source>
</evidence>
<dbReference type="Proteomes" id="UP000885986">
    <property type="component" value="Unassembled WGS sequence"/>
</dbReference>
<dbReference type="InterPro" id="IPR005757">
    <property type="entry name" value="Mpl"/>
</dbReference>
<dbReference type="GO" id="GO:0009252">
    <property type="term" value="P:peptidoglycan biosynthetic process"/>
    <property type="evidence" value="ECO:0007669"/>
    <property type="project" value="UniProtKB-UniRule"/>
</dbReference>
<evidence type="ECO:0000256" key="10">
    <source>
        <dbReference type="ARBA" id="ARBA00022984"/>
    </source>
</evidence>
<dbReference type="Pfam" id="PF02875">
    <property type="entry name" value="Mur_ligase_C"/>
    <property type="match status" value="1"/>
</dbReference>
<dbReference type="GO" id="GO:0005737">
    <property type="term" value="C:cytoplasm"/>
    <property type="evidence" value="ECO:0007669"/>
    <property type="project" value="UniProtKB-SubCell"/>
</dbReference>
<evidence type="ECO:0000256" key="9">
    <source>
        <dbReference type="ARBA" id="ARBA00022960"/>
    </source>
</evidence>
<dbReference type="EC" id="6.3.2.8" evidence="3 14"/>
<accession>A0A7C2TJM3</accession>
<evidence type="ECO:0000256" key="11">
    <source>
        <dbReference type="ARBA" id="ARBA00023306"/>
    </source>
</evidence>
<reference evidence="19" key="1">
    <citation type="journal article" date="2020" name="mSystems">
        <title>Genome- and Community-Level Interaction Insights into Carbon Utilization and Element Cycling Functions of Hydrothermarchaeota in Hydrothermal Sediment.</title>
        <authorList>
            <person name="Zhou Z."/>
            <person name="Liu Y."/>
            <person name="Xu W."/>
            <person name="Pan J."/>
            <person name="Luo Z.H."/>
            <person name="Li M."/>
        </authorList>
    </citation>
    <scope>NUCLEOTIDE SEQUENCE [LARGE SCALE GENOMIC DNA]</scope>
    <source>
        <strain evidence="19">SpSt-1224</strain>
    </source>
</reference>
<feature type="domain" description="Mur ligase C-terminal" evidence="17">
    <location>
        <begin position="342"/>
        <end position="474"/>
    </location>
</feature>
<evidence type="ECO:0000256" key="12">
    <source>
        <dbReference type="ARBA" id="ARBA00023316"/>
    </source>
</evidence>
<keyword evidence="6" id="KW-0132">Cell division</keyword>
<dbReference type="AlphaFoldDB" id="A0A7C2TJM3"/>
<dbReference type="NCBIfam" id="TIGR01082">
    <property type="entry name" value="murC"/>
    <property type="match status" value="1"/>
</dbReference>
<evidence type="ECO:0000256" key="14">
    <source>
        <dbReference type="NCBIfam" id="TIGR01082"/>
    </source>
</evidence>
<evidence type="ECO:0000313" key="19">
    <source>
        <dbReference type="EMBL" id="HET97154.1"/>
    </source>
</evidence>
<evidence type="ECO:0000256" key="5">
    <source>
        <dbReference type="ARBA" id="ARBA00022598"/>
    </source>
</evidence>
<dbReference type="GO" id="GO:0008360">
    <property type="term" value="P:regulation of cell shape"/>
    <property type="evidence" value="ECO:0007669"/>
    <property type="project" value="UniProtKB-KW"/>
</dbReference>
<name>A0A7C2TJM3_9BACT</name>
<feature type="region of interest" description="Disordered" evidence="15">
    <location>
        <begin position="1"/>
        <end position="21"/>
    </location>
</feature>
<sequence length="493" mass="53524">MPSAPESQSRPTSPLDPALNRPPAQVRHVHLMGIGGTGMAALAGMLQSAGMRVSGSDQRVYPPMSDYLAETGIEVMEGYRPENLAVRPDLVIVGNVIRAINPEALALADLKIPYLSFPQALSHYFLKEKRSLVVAGTHGKTTTASLLATMLHHAGLEPGFMIGGIVQAFGRGARAAKGPFFVSEGDEYDTAFFDKGPKFLHYRPELCIITSIEFDHADIYADLAAVKAAFARLVAIMPPHGALVACLDDPESAEICRRAPCPVLGYGEKRHLPWRLREIEIQPTGTTFTVEKEGRDFGRFRSPMPGRHNALNALAVIALLDQLGVAPAAIAAGLASFTGVRRRQEVRGEVGGVTVIDDFAHHPTAVRETLNALRAAYPDRRLLVVFEPRTNSSRRRVFQEAYVPAFAAADRVLLRVPEGLEQIPEAERFSVQQLAADLEARGQQARAFPTTDHILAELAATTRPGDLVAILSNGGFDDIHRRLLQRLAAPLGQ</sequence>
<dbReference type="Gene3D" id="3.40.1190.10">
    <property type="entry name" value="Mur-like, catalytic domain"/>
    <property type="match status" value="1"/>
</dbReference>
<evidence type="ECO:0000256" key="4">
    <source>
        <dbReference type="ARBA" id="ARBA00022490"/>
    </source>
</evidence>